<evidence type="ECO:0000256" key="2">
    <source>
        <dbReference type="ARBA" id="ARBA00022801"/>
    </source>
</evidence>
<dbReference type="RefSeq" id="WP_187996062.1">
    <property type="nucleotide sequence ID" value="NZ_JACEXG010000001.1"/>
</dbReference>
<accession>A0ABS2TD12</accession>
<sequence>MAFRVASEVGKLRQVIVHRPGREMDRLTPSNKDELLFDDVLWTQQAQVEHDAFSSSMRNEGVDVLYVQDLLAETLEISEARHYVSDETFEERWYGVTGTQIMREYANSLTPAELAELLIAGISKTELVALTGKEDSAYLARAENDFMVLRCLPNHLFTRDTSCWVFDGVSINSMQKVARQRETINFEAIYRWHPRFRNEEFKKWSGGMSDRAATIEGGDVEVIGNGAVLVGISERTTSAGFERLARSLLWNGEATRVIGLLMKQERAQMHLDTVMTMVNESTFLKYKHLGMLPSVTVTRGDRPGDIVVETAPGEKMHDVLAHALGIPEVRILTTPEDDFAAERGQWNDACNVLALEPNVVVAYDRNVEANEYLESEGVRVIAVPGAELGRGRGGPRCMSCPTVRDEI</sequence>
<dbReference type="SUPFAM" id="SSF55909">
    <property type="entry name" value="Pentein"/>
    <property type="match status" value="1"/>
</dbReference>
<dbReference type="Pfam" id="PF02274">
    <property type="entry name" value="ADI"/>
    <property type="match status" value="1"/>
</dbReference>
<keyword evidence="2 3" id="KW-0378">Hydrolase</keyword>
<evidence type="ECO:0000313" key="3">
    <source>
        <dbReference type="EMBL" id="MBM9432550.1"/>
    </source>
</evidence>
<dbReference type="GO" id="GO:0016990">
    <property type="term" value="F:arginine deiminase activity"/>
    <property type="evidence" value="ECO:0007669"/>
    <property type="project" value="UniProtKB-EC"/>
</dbReference>
<proteinExistence type="inferred from homology"/>
<dbReference type="EMBL" id="JAFFJS010000001">
    <property type="protein sequence ID" value="MBM9432550.1"/>
    <property type="molecule type" value="Genomic_DNA"/>
</dbReference>
<comment type="caution">
    <text evidence="3">The sequence shown here is derived from an EMBL/GenBank/DDBJ whole genome shotgun (WGS) entry which is preliminary data.</text>
</comment>
<dbReference type="PANTHER" id="PTHR47271:SF2">
    <property type="entry name" value="ARGININE DEIMINASE"/>
    <property type="match status" value="1"/>
</dbReference>
<organism evidence="3 4">
    <name type="scientific">Flaviflexus equikiangi</name>
    <dbReference type="NCBI Taxonomy" id="2758573"/>
    <lineage>
        <taxon>Bacteria</taxon>
        <taxon>Bacillati</taxon>
        <taxon>Actinomycetota</taxon>
        <taxon>Actinomycetes</taxon>
        <taxon>Actinomycetales</taxon>
        <taxon>Actinomycetaceae</taxon>
        <taxon>Flaviflexus</taxon>
    </lineage>
</organism>
<protein>
    <submittedName>
        <fullName evidence="3">Arginine deiminase</fullName>
        <ecNumber evidence="3">3.5.3.6</ecNumber>
    </submittedName>
</protein>
<dbReference type="PRINTS" id="PR01466">
    <property type="entry name" value="ARGDEIMINASE"/>
</dbReference>
<gene>
    <name evidence="3" type="ORF">JVW63_02375</name>
</gene>
<dbReference type="Proteomes" id="UP000705983">
    <property type="component" value="Unassembled WGS sequence"/>
</dbReference>
<dbReference type="Gene3D" id="1.10.3930.10">
    <property type="entry name" value="Arginine deiminase"/>
    <property type="match status" value="1"/>
</dbReference>
<dbReference type="PIRSF" id="PIRSF006356">
    <property type="entry name" value="Arg_deiminase"/>
    <property type="match status" value="1"/>
</dbReference>
<evidence type="ECO:0000256" key="1">
    <source>
        <dbReference type="ARBA" id="ARBA00010206"/>
    </source>
</evidence>
<dbReference type="EC" id="3.5.3.6" evidence="3"/>
<name>A0ABS2TD12_9ACTO</name>
<dbReference type="InterPro" id="IPR003876">
    <property type="entry name" value="Arg_deiminase"/>
</dbReference>
<dbReference type="Gene3D" id="3.75.10.10">
    <property type="entry name" value="L-arginine/glycine Amidinotransferase, Chain A"/>
    <property type="match status" value="1"/>
</dbReference>
<comment type="similarity">
    <text evidence="1">Belongs to the arginine deiminase family.</text>
</comment>
<reference evidence="4" key="1">
    <citation type="submission" date="2021-02" db="EMBL/GenBank/DDBJ databases">
        <title>Leucobacter sp. CX169.</title>
        <authorList>
            <person name="Cheng Y."/>
        </authorList>
    </citation>
    <scope>NUCLEOTIDE SEQUENCE [LARGE SCALE GENOMIC DNA]</scope>
    <source>
        <strain evidence="4">JY899</strain>
    </source>
</reference>
<dbReference type="NCBIfam" id="NF002381">
    <property type="entry name" value="PRK01388.1"/>
    <property type="match status" value="1"/>
</dbReference>
<evidence type="ECO:0000313" key="4">
    <source>
        <dbReference type="Proteomes" id="UP000705983"/>
    </source>
</evidence>
<keyword evidence="4" id="KW-1185">Reference proteome</keyword>
<dbReference type="PANTHER" id="PTHR47271">
    <property type="entry name" value="ARGININE DEIMINASE"/>
    <property type="match status" value="1"/>
</dbReference>